<keyword evidence="2" id="KW-1133">Transmembrane helix</keyword>
<evidence type="ECO:0000313" key="3">
    <source>
        <dbReference type="EMBL" id="KAH7571160.1"/>
    </source>
</evidence>
<keyword evidence="4" id="KW-1185">Reference proteome</keyword>
<organism evidence="3 4">
    <name type="scientific">Xanthoceras sorbifolium</name>
    <dbReference type="NCBI Taxonomy" id="99658"/>
    <lineage>
        <taxon>Eukaryota</taxon>
        <taxon>Viridiplantae</taxon>
        <taxon>Streptophyta</taxon>
        <taxon>Embryophyta</taxon>
        <taxon>Tracheophyta</taxon>
        <taxon>Spermatophyta</taxon>
        <taxon>Magnoliopsida</taxon>
        <taxon>eudicotyledons</taxon>
        <taxon>Gunneridae</taxon>
        <taxon>Pentapetalae</taxon>
        <taxon>rosids</taxon>
        <taxon>malvids</taxon>
        <taxon>Sapindales</taxon>
        <taxon>Sapindaceae</taxon>
        <taxon>Xanthoceroideae</taxon>
        <taxon>Xanthoceras</taxon>
    </lineage>
</organism>
<dbReference type="PANTHER" id="PTHR36715:SF1">
    <property type="entry name" value="PROTEIN, PUTATIVE-RELATED"/>
    <property type="match status" value="1"/>
</dbReference>
<keyword evidence="2" id="KW-0472">Membrane</keyword>
<dbReference type="Proteomes" id="UP000827721">
    <property type="component" value="Unassembled WGS sequence"/>
</dbReference>
<protein>
    <recommendedName>
        <fullName evidence="5">Transmembrane protein</fullName>
    </recommendedName>
</protein>
<evidence type="ECO:0000256" key="2">
    <source>
        <dbReference type="SAM" id="Phobius"/>
    </source>
</evidence>
<feature type="compositionally biased region" description="Acidic residues" evidence="1">
    <location>
        <begin position="63"/>
        <end position="73"/>
    </location>
</feature>
<proteinExistence type="predicted"/>
<reference evidence="3 4" key="1">
    <citation type="submission" date="2021-02" db="EMBL/GenBank/DDBJ databases">
        <title>Plant Genome Project.</title>
        <authorList>
            <person name="Zhang R.-G."/>
        </authorList>
    </citation>
    <scope>NUCLEOTIDE SEQUENCE [LARGE SCALE GENOMIC DNA]</scope>
    <source>
        <tissue evidence="3">Leaves</tissue>
    </source>
</reference>
<name>A0ABQ8I3G3_9ROSI</name>
<sequence length="327" mass="36030">MKALHNPSFASKVLSLSNTFMKWSALILALIASITTIITRVKILIIRLQRHPSLASSQQQNTIDDDDDDDYDSETASSCSFSEDGEQEDEDEDDEIVRTSFRVDEDFCFRGSGHVYIDEQSCNRNMGLRRRRGRSIGDLFSWSEFTGGKSVVKLWDNLGFGLGFDVSDDDDNENENDVVRGSRSGNLFAVYDMKSDRETEKIGSNFGAKREVPALVTTSSSSPAVTVAAAAEGGGRVVLRGWDSRIGSRIPAILAEWRPKLGKVIGVSAGGLDKVYVIDDVNSALTVGDMRKVNSPLEDLTETEADTWWDADAVVVTDEYFHESISS</sequence>
<keyword evidence="2" id="KW-0812">Transmembrane</keyword>
<dbReference type="PANTHER" id="PTHR36715">
    <property type="entry name" value="BNAANNG41370D PROTEIN"/>
    <property type="match status" value="1"/>
</dbReference>
<evidence type="ECO:0000256" key="1">
    <source>
        <dbReference type="SAM" id="MobiDB-lite"/>
    </source>
</evidence>
<accession>A0ABQ8I3G3</accession>
<feature type="transmembrane region" description="Helical" evidence="2">
    <location>
        <begin position="20"/>
        <end position="41"/>
    </location>
</feature>
<dbReference type="EMBL" id="JAFEMO010000005">
    <property type="protein sequence ID" value="KAH7571160.1"/>
    <property type="molecule type" value="Genomic_DNA"/>
</dbReference>
<evidence type="ECO:0000313" key="4">
    <source>
        <dbReference type="Proteomes" id="UP000827721"/>
    </source>
</evidence>
<gene>
    <name evidence="3" type="ORF">JRO89_XS05G0261800</name>
</gene>
<comment type="caution">
    <text evidence="3">The sequence shown here is derived from an EMBL/GenBank/DDBJ whole genome shotgun (WGS) entry which is preliminary data.</text>
</comment>
<feature type="compositionally biased region" description="Acidic residues" evidence="1">
    <location>
        <begin position="83"/>
        <end position="94"/>
    </location>
</feature>
<evidence type="ECO:0008006" key="5">
    <source>
        <dbReference type="Google" id="ProtNLM"/>
    </source>
</evidence>
<feature type="region of interest" description="Disordered" evidence="1">
    <location>
        <begin position="56"/>
        <end position="94"/>
    </location>
</feature>